<sequence>MLKTAIAFRFSLFPGLNFVGSRWWALPLGMCFLAGCAHLPQPAPSDVPHPNMDRSLMQSVRQIQQVTDNLRAAHSVAWHGAYQGFPMSDGTAPSDGGYPVPQISASAPKAGPLATRMYVQWSGSANILGKALAQKLGWRYQDSSGLGGQLDVSVYGRNESVLRILKTMAAQLPDSVSLQVTPGHIKLCASGAGSTAGVGGWSRK</sequence>
<reference evidence="1 2" key="1">
    <citation type="journal article" date="2021" name="ISME J.">
        <title>Genomic evolution of the class Acidithiobacillia: deep-branching Proteobacteria living in extreme acidic conditions.</title>
        <authorList>
            <person name="Moya-Beltran A."/>
            <person name="Beard S."/>
            <person name="Rojas-Villalobos C."/>
            <person name="Issotta F."/>
            <person name="Gallardo Y."/>
            <person name="Ulloa R."/>
            <person name="Giaveno A."/>
            <person name="Degli Esposti M."/>
            <person name="Johnson D.B."/>
            <person name="Quatrini R."/>
        </authorList>
    </citation>
    <scope>NUCLEOTIDE SEQUENCE [LARGE SCALE GENOMIC DNA]</scope>
    <source>
        <strain evidence="1 2">RW2</strain>
    </source>
</reference>
<dbReference type="RefSeq" id="WP_215882329.1">
    <property type="nucleotide sequence ID" value="NZ_JAAOMP010000035.1"/>
</dbReference>
<evidence type="ECO:0000313" key="1">
    <source>
        <dbReference type="EMBL" id="MBU2759272.1"/>
    </source>
</evidence>
<comment type="caution">
    <text evidence="1">The sequence shown here is derived from an EMBL/GenBank/DDBJ whole genome shotgun (WGS) entry which is preliminary data.</text>
</comment>
<dbReference type="Proteomes" id="UP000755654">
    <property type="component" value="Unassembled WGS sequence"/>
</dbReference>
<keyword evidence="2" id="KW-1185">Reference proteome</keyword>
<dbReference type="InterPro" id="IPR038140">
    <property type="entry name" value="DotD_sf"/>
</dbReference>
<evidence type="ECO:0000313" key="2">
    <source>
        <dbReference type="Proteomes" id="UP000755654"/>
    </source>
</evidence>
<dbReference type="Gene3D" id="3.55.50.60">
    <property type="entry name" value="DotD protein"/>
    <property type="match status" value="1"/>
</dbReference>
<proteinExistence type="predicted"/>
<protein>
    <recommendedName>
        <fullName evidence="3">Toxin co-regulated pilus biosynthesis protein Q C-terminal domain-containing protein</fullName>
    </recommendedName>
</protein>
<organism evidence="1 2">
    <name type="scientific">Acidithiobacillus sulfurivorans</name>
    <dbReference type="NCBI Taxonomy" id="1958756"/>
    <lineage>
        <taxon>Bacteria</taxon>
        <taxon>Pseudomonadati</taxon>
        <taxon>Pseudomonadota</taxon>
        <taxon>Acidithiobacillia</taxon>
        <taxon>Acidithiobacillales</taxon>
        <taxon>Acidithiobacillaceae</taxon>
        <taxon>Acidithiobacillus</taxon>
    </lineage>
</organism>
<gene>
    <name evidence="1" type="ORF">HAP95_03665</name>
</gene>
<dbReference type="EMBL" id="JAAOMP010000035">
    <property type="protein sequence ID" value="MBU2759272.1"/>
    <property type="molecule type" value="Genomic_DNA"/>
</dbReference>
<name>A0ABS5ZVM2_9PROT</name>
<evidence type="ECO:0008006" key="3">
    <source>
        <dbReference type="Google" id="ProtNLM"/>
    </source>
</evidence>
<accession>A0ABS5ZVM2</accession>